<evidence type="ECO:0000313" key="3">
    <source>
        <dbReference type="EMBL" id="CAF3819319.1"/>
    </source>
</evidence>
<name>A0A819MRW9_9BILA</name>
<evidence type="ECO:0000313" key="7">
    <source>
        <dbReference type="Proteomes" id="UP000663842"/>
    </source>
</evidence>
<dbReference type="PROSITE" id="PS50053">
    <property type="entry name" value="UBIQUITIN_2"/>
    <property type="match status" value="1"/>
</dbReference>
<dbReference type="Gene3D" id="3.10.20.90">
    <property type="entry name" value="Phosphatidylinositol 3-kinase Catalytic Subunit, Chain A, domain 1"/>
    <property type="match status" value="1"/>
</dbReference>
<dbReference type="EMBL" id="CAJOBI010000784">
    <property type="protein sequence ID" value="CAF3844888.1"/>
    <property type="molecule type" value="Genomic_DNA"/>
</dbReference>
<dbReference type="Proteomes" id="UP000663842">
    <property type="component" value="Unassembled WGS sequence"/>
</dbReference>
<dbReference type="Proteomes" id="UP000681720">
    <property type="component" value="Unassembled WGS sequence"/>
</dbReference>
<evidence type="ECO:0000313" key="4">
    <source>
        <dbReference type="EMBL" id="CAF3844888.1"/>
    </source>
</evidence>
<reference evidence="6" key="1">
    <citation type="submission" date="2021-02" db="EMBL/GenBank/DDBJ databases">
        <authorList>
            <person name="Nowell W R."/>
        </authorList>
    </citation>
    <scope>NUCLEOTIDE SEQUENCE</scope>
</reference>
<dbReference type="EMBL" id="CAJOBF010001791">
    <property type="protein sequence ID" value="CAF3983875.1"/>
    <property type="molecule type" value="Genomic_DNA"/>
</dbReference>
<evidence type="ECO:0000313" key="8">
    <source>
        <dbReference type="Proteomes" id="UP000663866"/>
    </source>
</evidence>
<dbReference type="EMBL" id="CAJOBH010000179">
    <property type="protein sequence ID" value="CAF3768147.1"/>
    <property type="molecule type" value="Genomic_DNA"/>
</dbReference>
<evidence type="ECO:0000313" key="2">
    <source>
        <dbReference type="EMBL" id="CAF3768147.1"/>
    </source>
</evidence>
<dbReference type="Proteomes" id="UP000663866">
    <property type="component" value="Unassembled WGS sequence"/>
</dbReference>
<protein>
    <recommendedName>
        <fullName evidence="1">Ubiquitin-like domain-containing protein</fullName>
    </recommendedName>
</protein>
<feature type="domain" description="Ubiquitin-like" evidence="1">
    <location>
        <begin position="83"/>
        <end position="134"/>
    </location>
</feature>
<dbReference type="InterPro" id="IPR029071">
    <property type="entry name" value="Ubiquitin-like_domsf"/>
</dbReference>
<gene>
    <name evidence="2" type="ORF">BYL167_LOCUS1243</name>
    <name evidence="3" type="ORF">GIL414_LOCUS2126</name>
    <name evidence="5" type="ORF">OVN521_LOCUS12439</name>
    <name evidence="4" type="ORF">SMN809_LOCUS3670</name>
    <name evidence="6" type="ORF">UXM345_LOCUS15206</name>
</gene>
<evidence type="ECO:0000259" key="1">
    <source>
        <dbReference type="PROSITE" id="PS50053"/>
    </source>
</evidence>
<evidence type="ECO:0000313" key="5">
    <source>
        <dbReference type="EMBL" id="CAF3954429.1"/>
    </source>
</evidence>
<dbReference type="SUPFAM" id="SSF54236">
    <property type="entry name" value="Ubiquitin-like"/>
    <property type="match status" value="1"/>
</dbReference>
<organism evidence="6 7">
    <name type="scientific">Rotaria magnacalcarata</name>
    <dbReference type="NCBI Taxonomy" id="392030"/>
    <lineage>
        <taxon>Eukaryota</taxon>
        <taxon>Metazoa</taxon>
        <taxon>Spiralia</taxon>
        <taxon>Gnathifera</taxon>
        <taxon>Rotifera</taxon>
        <taxon>Eurotatoria</taxon>
        <taxon>Bdelloidea</taxon>
        <taxon>Philodinida</taxon>
        <taxon>Philodinidae</taxon>
        <taxon>Rotaria</taxon>
    </lineage>
</organism>
<dbReference type="EMBL" id="CAJOBG010001738">
    <property type="protein sequence ID" value="CAF3954429.1"/>
    <property type="molecule type" value="Genomic_DNA"/>
</dbReference>
<dbReference type="InterPro" id="IPR000626">
    <property type="entry name" value="Ubiquitin-like_dom"/>
</dbReference>
<dbReference type="EMBL" id="CAJOBJ010000386">
    <property type="protein sequence ID" value="CAF3819319.1"/>
    <property type="molecule type" value="Genomic_DNA"/>
</dbReference>
<keyword evidence="8" id="KW-1185">Reference proteome</keyword>
<dbReference type="AlphaFoldDB" id="A0A819MRW9"/>
<sequence>MQLEGIVNERVLYGEIQLLMFKLDWIPPTHRSDRSLRRRTDLCCYYLASPDGLTTYTQGSCLGTLADGSHVHIQTHAKPLDSMQIFIKMATGKTQTLEVGKDDDVILVKCRIWVLEGIPTVEQRLIFAAGGKPIIRLRSNSNKVIPNVNVSLQLDTNVWELSSIYPQSFVIYQASFIEWQGLQVYPNGMIKLAQDEKGDRQDRDDMLTYILPHLDESDPNFEKKNIVFRFLSYDEYSSIASLNIHPMPEQITRAFLIYSFGENDLTTMATLEELEDEVKKVVLRQQVMDNEKSGLVVEEWGSTFIP</sequence>
<evidence type="ECO:0000313" key="6">
    <source>
        <dbReference type="EMBL" id="CAF3983875.1"/>
    </source>
</evidence>
<dbReference type="Proteomes" id="UP000676336">
    <property type="component" value="Unassembled WGS sequence"/>
</dbReference>
<comment type="caution">
    <text evidence="6">The sequence shown here is derived from an EMBL/GenBank/DDBJ whole genome shotgun (WGS) entry which is preliminary data.</text>
</comment>
<dbReference type="Proteomes" id="UP000681967">
    <property type="component" value="Unassembled WGS sequence"/>
</dbReference>
<accession>A0A819MRW9</accession>
<proteinExistence type="predicted"/>